<dbReference type="PANTHER" id="PTHR45988:SF32">
    <property type="entry name" value="OS07G0588600 PROTEIN"/>
    <property type="match status" value="1"/>
</dbReference>
<reference evidence="10 11" key="1">
    <citation type="journal article" date="2010" name="Nature">
        <title>Genome sequencing and analysis of the model grass Brachypodium distachyon.</title>
        <authorList>
            <consortium name="International Brachypodium Initiative"/>
        </authorList>
    </citation>
    <scope>NUCLEOTIDE SEQUENCE [LARGE SCALE GENOMIC DNA]</scope>
    <source>
        <strain evidence="10 11">Bd21</strain>
    </source>
</reference>
<accession>I1GSU7</accession>
<evidence type="ECO:0000256" key="1">
    <source>
        <dbReference type="ARBA" id="ARBA00022723"/>
    </source>
</evidence>
<dbReference type="PANTHER" id="PTHR45988">
    <property type="entry name" value="C2H2 TYPE ZINC FINGER TRANSCRIPTION FACTOR FAMILY-RELATED"/>
    <property type="match status" value="1"/>
</dbReference>
<keyword evidence="6" id="KW-0804">Transcription</keyword>
<evidence type="ECO:0000313" key="12">
    <source>
        <dbReference type="Proteomes" id="UP000008810"/>
    </source>
</evidence>
<keyword evidence="2" id="KW-0677">Repeat</keyword>
<dbReference type="eggNOG" id="KOG1721">
    <property type="taxonomic scope" value="Eukaryota"/>
</dbReference>
<reference evidence="10" key="2">
    <citation type="submission" date="2017-06" db="EMBL/GenBank/DDBJ databases">
        <title>WGS assembly of Brachypodium distachyon.</title>
        <authorList>
            <consortium name="The International Brachypodium Initiative"/>
            <person name="Lucas S."/>
            <person name="Harmon-Smith M."/>
            <person name="Lail K."/>
            <person name="Tice H."/>
            <person name="Grimwood J."/>
            <person name="Bruce D."/>
            <person name="Barry K."/>
            <person name="Shu S."/>
            <person name="Lindquist E."/>
            <person name="Wang M."/>
            <person name="Pitluck S."/>
            <person name="Vogel J.P."/>
            <person name="Garvin D.F."/>
            <person name="Mockler T.C."/>
            <person name="Schmutz J."/>
            <person name="Rokhsar D."/>
            <person name="Bevan M.W."/>
        </authorList>
    </citation>
    <scope>NUCLEOTIDE SEQUENCE</scope>
    <source>
        <strain evidence="10">Bd21</strain>
    </source>
</reference>
<evidence type="ECO:0000313" key="11">
    <source>
        <dbReference type="EnsemblPlants" id="KQK15459"/>
    </source>
</evidence>
<dbReference type="GO" id="GO:0003700">
    <property type="term" value="F:DNA-binding transcription factor activity"/>
    <property type="evidence" value="ECO:0000318"/>
    <property type="project" value="GO_Central"/>
</dbReference>
<dbReference type="EnsemblPlants" id="KQK15459">
    <property type="protein sequence ID" value="KQK15459"/>
    <property type="gene ID" value="BRADI_1g22940v3"/>
</dbReference>
<dbReference type="GO" id="GO:0000976">
    <property type="term" value="F:transcription cis-regulatory region binding"/>
    <property type="evidence" value="ECO:0000318"/>
    <property type="project" value="GO_Central"/>
</dbReference>
<evidence type="ECO:0000256" key="8">
    <source>
        <dbReference type="SAM" id="MobiDB-lite"/>
    </source>
</evidence>
<dbReference type="EMBL" id="CM000880">
    <property type="protein sequence ID" value="KQK15459.1"/>
    <property type="molecule type" value="Genomic_DNA"/>
</dbReference>
<evidence type="ECO:0000256" key="6">
    <source>
        <dbReference type="ARBA" id="ARBA00023163"/>
    </source>
</evidence>
<feature type="domain" description="C2H2-type" evidence="9">
    <location>
        <begin position="154"/>
        <end position="176"/>
    </location>
</feature>
<dbReference type="RefSeq" id="XP_003560019.1">
    <property type="nucleotide sequence ID" value="XM_003559971.3"/>
</dbReference>
<evidence type="ECO:0000256" key="4">
    <source>
        <dbReference type="ARBA" id="ARBA00022833"/>
    </source>
</evidence>
<dbReference type="InterPro" id="IPR036236">
    <property type="entry name" value="Znf_C2H2_sf"/>
</dbReference>
<dbReference type="AlphaFoldDB" id="I1GSU7"/>
<evidence type="ECO:0000259" key="9">
    <source>
        <dbReference type="PROSITE" id="PS50157"/>
    </source>
</evidence>
<dbReference type="Proteomes" id="UP000008810">
    <property type="component" value="Chromosome 1"/>
</dbReference>
<protein>
    <recommendedName>
        <fullName evidence="9">C2H2-type domain-containing protein</fullName>
    </recommendedName>
</protein>
<dbReference type="GO" id="GO:0008270">
    <property type="term" value="F:zinc ion binding"/>
    <property type="evidence" value="ECO:0007669"/>
    <property type="project" value="UniProtKB-KW"/>
</dbReference>
<keyword evidence="4" id="KW-0862">Zinc</keyword>
<gene>
    <name evidence="11" type="primary">LOC100837436</name>
    <name evidence="10" type="ORF">BRADI_1g22940v3</name>
</gene>
<organism evidence="11">
    <name type="scientific">Brachypodium distachyon</name>
    <name type="common">Purple false brome</name>
    <name type="synonym">Trachynia distachya</name>
    <dbReference type="NCBI Taxonomy" id="15368"/>
    <lineage>
        <taxon>Eukaryota</taxon>
        <taxon>Viridiplantae</taxon>
        <taxon>Streptophyta</taxon>
        <taxon>Embryophyta</taxon>
        <taxon>Tracheophyta</taxon>
        <taxon>Spermatophyta</taxon>
        <taxon>Magnoliopsida</taxon>
        <taxon>Liliopsida</taxon>
        <taxon>Poales</taxon>
        <taxon>Poaceae</taxon>
        <taxon>BOP clade</taxon>
        <taxon>Pooideae</taxon>
        <taxon>Stipodae</taxon>
        <taxon>Brachypodieae</taxon>
        <taxon>Brachypodium</taxon>
    </lineage>
</organism>
<keyword evidence="5" id="KW-0805">Transcription regulation</keyword>
<dbReference type="STRING" id="15368.I1GSU7"/>
<evidence type="ECO:0000256" key="3">
    <source>
        <dbReference type="ARBA" id="ARBA00022771"/>
    </source>
</evidence>
<dbReference type="InterPro" id="IPR013087">
    <property type="entry name" value="Znf_C2H2_type"/>
</dbReference>
<dbReference type="SUPFAM" id="SSF57667">
    <property type="entry name" value="beta-beta-alpha zinc fingers"/>
    <property type="match status" value="1"/>
</dbReference>
<dbReference type="GO" id="GO:0005634">
    <property type="term" value="C:nucleus"/>
    <property type="evidence" value="ECO:0000318"/>
    <property type="project" value="GO_Central"/>
</dbReference>
<dbReference type="InterPro" id="IPR044653">
    <property type="entry name" value="AZF1/2/3-like"/>
</dbReference>
<evidence type="ECO:0000256" key="7">
    <source>
        <dbReference type="PROSITE-ProRule" id="PRU00042"/>
    </source>
</evidence>
<dbReference type="PROSITE" id="PS00028">
    <property type="entry name" value="ZINC_FINGER_C2H2_1"/>
    <property type="match status" value="2"/>
</dbReference>
<keyword evidence="1" id="KW-0479">Metal-binding</keyword>
<reference evidence="11" key="3">
    <citation type="submission" date="2018-08" db="UniProtKB">
        <authorList>
            <consortium name="EnsemblPlants"/>
        </authorList>
    </citation>
    <scope>IDENTIFICATION</scope>
    <source>
        <strain evidence="11">cv. Bd21</strain>
    </source>
</reference>
<dbReference type="Gramene" id="KQK15459">
    <property type="protein sequence ID" value="KQK15459"/>
    <property type="gene ID" value="BRADI_1g22940v3"/>
</dbReference>
<feature type="domain" description="C2H2-type" evidence="9">
    <location>
        <begin position="102"/>
        <end position="129"/>
    </location>
</feature>
<dbReference type="FunCoup" id="I1GSU7">
    <property type="interactions" value="313"/>
</dbReference>
<dbReference type="Gene3D" id="3.30.160.60">
    <property type="entry name" value="Classic Zinc Finger"/>
    <property type="match status" value="1"/>
</dbReference>
<keyword evidence="12" id="KW-1185">Reference proteome</keyword>
<dbReference type="Pfam" id="PF13912">
    <property type="entry name" value="zf-C2H2_6"/>
    <property type="match status" value="2"/>
</dbReference>
<feature type="compositionally biased region" description="Gly residues" evidence="8">
    <location>
        <begin position="49"/>
        <end position="61"/>
    </location>
</feature>
<dbReference type="OrthoDB" id="1911220at2759"/>
<dbReference type="OMA" id="PPRMDSW"/>
<dbReference type="HOGENOM" id="CLU_059471_1_0_1"/>
<keyword evidence="3 7" id="KW-0863">Zinc-finger</keyword>
<evidence type="ECO:0000313" key="10">
    <source>
        <dbReference type="EMBL" id="KQK15459.1"/>
    </source>
</evidence>
<evidence type="ECO:0000256" key="2">
    <source>
        <dbReference type="ARBA" id="ARBA00022737"/>
    </source>
</evidence>
<name>I1GSU7_BRADI</name>
<dbReference type="PROSITE" id="PS50157">
    <property type="entry name" value="ZINC_FINGER_C2H2_2"/>
    <property type="match status" value="2"/>
</dbReference>
<dbReference type="GeneID" id="100837436"/>
<dbReference type="KEGG" id="bdi:100837436"/>
<proteinExistence type="predicted"/>
<evidence type="ECO:0000256" key="5">
    <source>
        <dbReference type="ARBA" id="ARBA00023015"/>
    </source>
</evidence>
<dbReference type="SMART" id="SM00355">
    <property type="entry name" value="ZnF_C2H2"/>
    <property type="match status" value="2"/>
</dbReference>
<dbReference type="GO" id="GO:0006355">
    <property type="term" value="P:regulation of DNA-templated transcription"/>
    <property type="evidence" value="ECO:0000318"/>
    <property type="project" value="GO_Central"/>
</dbReference>
<feature type="region of interest" description="Disordered" evidence="8">
    <location>
        <begin position="1"/>
        <end position="61"/>
    </location>
</feature>
<sequence length="244" mass="24020">MDPSAAVSVLSIVEEAASRGKSPVPPPPSPPRMDSWGARGGRGSRRRGPGSGSGSLGGGGAESEEEYLALCLLMLARGVRGDGDGDVKGAGAAAGAAATKGYECSVCGKVYASYQALGGHKTSHRKPPAPAPAASEEASGGAAVAAAAAEAKVHRCSLCLRTFPSGQALGGHKRLHYEGGSAAGDGTKEGAGVKAKAAAALLRDFDLNLPAAAPSTTAGGDDAEAESAPPEAKRARLQVLLAAV</sequence>
<feature type="region of interest" description="Disordered" evidence="8">
    <location>
        <begin position="211"/>
        <end position="232"/>
    </location>
</feature>